<dbReference type="RefSeq" id="WP_343860936.1">
    <property type="nucleotide sequence ID" value="NZ_BAAACX010000009.1"/>
</dbReference>
<feature type="chain" id="PRO_5046301773" description="Galactose oxidase" evidence="1">
    <location>
        <begin position="25"/>
        <end position="415"/>
    </location>
</feature>
<protein>
    <recommendedName>
        <fullName evidence="4">Galactose oxidase</fullName>
    </recommendedName>
</protein>
<dbReference type="Proteomes" id="UP001500340">
    <property type="component" value="Unassembled WGS sequence"/>
</dbReference>
<comment type="caution">
    <text evidence="2">The sequence shown here is derived from an EMBL/GenBank/DDBJ whole genome shotgun (WGS) entry which is preliminary data.</text>
</comment>
<gene>
    <name evidence="2" type="ORF">GCM10008933_21990</name>
</gene>
<dbReference type="InterPro" id="IPR006652">
    <property type="entry name" value="Kelch_1"/>
</dbReference>
<keyword evidence="3" id="KW-1185">Reference proteome</keyword>
<dbReference type="PANTHER" id="PTHR45632:SF26">
    <property type="entry name" value="BTB DOMAIN-CONTAINING PROTEIN"/>
    <property type="match status" value="1"/>
</dbReference>
<keyword evidence="1" id="KW-0732">Signal</keyword>
<dbReference type="Pfam" id="PF01344">
    <property type="entry name" value="Kelch_1"/>
    <property type="match status" value="1"/>
</dbReference>
<dbReference type="InterPro" id="IPR015915">
    <property type="entry name" value="Kelch-typ_b-propeller"/>
</dbReference>
<organism evidence="2 3">
    <name type="scientific">Paenibacillus motobuensis</name>
    <dbReference type="NCBI Taxonomy" id="295324"/>
    <lineage>
        <taxon>Bacteria</taxon>
        <taxon>Bacillati</taxon>
        <taxon>Bacillota</taxon>
        <taxon>Bacilli</taxon>
        <taxon>Bacillales</taxon>
        <taxon>Paenibacillaceae</taxon>
        <taxon>Paenibacillus</taxon>
    </lineage>
</organism>
<dbReference type="PRINTS" id="PR00501">
    <property type="entry name" value="KELCHREPEAT"/>
</dbReference>
<dbReference type="SUPFAM" id="SSF117281">
    <property type="entry name" value="Kelch motif"/>
    <property type="match status" value="1"/>
</dbReference>
<dbReference type="Gene3D" id="2.120.10.80">
    <property type="entry name" value="Kelch-type beta propeller"/>
    <property type="match status" value="2"/>
</dbReference>
<evidence type="ECO:0000256" key="1">
    <source>
        <dbReference type="SAM" id="SignalP"/>
    </source>
</evidence>
<proteinExistence type="predicted"/>
<dbReference type="EMBL" id="BAAACX010000009">
    <property type="protein sequence ID" value="GAA0390655.1"/>
    <property type="molecule type" value="Genomic_DNA"/>
</dbReference>
<evidence type="ECO:0008006" key="4">
    <source>
        <dbReference type="Google" id="ProtNLM"/>
    </source>
</evidence>
<feature type="signal peptide" evidence="1">
    <location>
        <begin position="1"/>
        <end position="24"/>
    </location>
</feature>
<dbReference type="SMART" id="SM00612">
    <property type="entry name" value="Kelch"/>
    <property type="match status" value="5"/>
</dbReference>
<reference evidence="3" key="1">
    <citation type="journal article" date="2019" name="Int. J. Syst. Evol. Microbiol.">
        <title>The Global Catalogue of Microorganisms (GCM) 10K type strain sequencing project: providing services to taxonomists for standard genome sequencing and annotation.</title>
        <authorList>
            <consortium name="The Broad Institute Genomics Platform"/>
            <consortium name="The Broad Institute Genome Sequencing Center for Infectious Disease"/>
            <person name="Wu L."/>
            <person name="Ma J."/>
        </authorList>
    </citation>
    <scope>NUCLEOTIDE SEQUENCE [LARGE SCALE GENOMIC DNA]</scope>
    <source>
        <strain evidence="3">JCM 12774</strain>
    </source>
</reference>
<accession>A0ABP3I561</accession>
<dbReference type="Pfam" id="PF24681">
    <property type="entry name" value="Kelch_KLHDC2_KLHL20_DRC7"/>
    <property type="match status" value="1"/>
</dbReference>
<evidence type="ECO:0000313" key="2">
    <source>
        <dbReference type="EMBL" id="GAA0390655.1"/>
    </source>
</evidence>
<sequence>MKKIFLSIISCLVVVFSLGTNVFAESEVDNHWIMKNDLPSPLAGSAVAEANGKIYVFGGISGSLTDIKRTVYEYDPINDSWIQKNDMPVTAAASTASTVDGKIYVFGGYTGNIYTMTGGSVLNSAYIYDPQTDTWEKKQNMPVTKAWASAVSYEDDIYIVGGIIDSKATTVASVEVYNTKTDSWATRASMPSALHAVGLAVYNDKIYAVGGGNGITSYKNVREYDPKSNLWADKANLINAKDGSGTVSFNGVIYSIGGGTTSGDSLGSVEVYNPITDTWKEAPNLNVARSAFGTVVVNGKIYVVGGAIFNPFKPTKTVEEFTSTSVPTNPTDPEPSGDRAILTIIMTTGLEKEFDLSMEEVKAFINWYDAKENGIGPAQYGIDKHNNNKGPFSKRVDYVIFKNILSFEVDEYTTE</sequence>
<name>A0ABP3I561_9BACL</name>
<dbReference type="PANTHER" id="PTHR45632">
    <property type="entry name" value="LD33804P"/>
    <property type="match status" value="1"/>
</dbReference>
<evidence type="ECO:0000313" key="3">
    <source>
        <dbReference type="Proteomes" id="UP001500340"/>
    </source>
</evidence>